<reference evidence="2 3" key="1">
    <citation type="submission" date="2015-01" db="EMBL/GenBank/DDBJ databases">
        <title>Evolution of Trichinella species and genotypes.</title>
        <authorList>
            <person name="Korhonen P.K."/>
            <person name="Edoardo P."/>
            <person name="Giuseppe L.R."/>
            <person name="Gasser R.B."/>
        </authorList>
    </citation>
    <scope>NUCLEOTIDE SEQUENCE [LARGE SCALE GENOMIC DNA]</scope>
    <source>
        <strain evidence="2">ISS2496</strain>
    </source>
</reference>
<evidence type="ECO:0000313" key="2">
    <source>
        <dbReference type="EMBL" id="KRY12067.1"/>
    </source>
</evidence>
<organism evidence="2 3">
    <name type="scientific">Trichinella patagoniensis</name>
    <dbReference type="NCBI Taxonomy" id="990121"/>
    <lineage>
        <taxon>Eukaryota</taxon>
        <taxon>Metazoa</taxon>
        <taxon>Ecdysozoa</taxon>
        <taxon>Nematoda</taxon>
        <taxon>Enoplea</taxon>
        <taxon>Dorylaimia</taxon>
        <taxon>Trichinellida</taxon>
        <taxon>Trichinellidae</taxon>
        <taxon>Trichinella</taxon>
    </lineage>
</organism>
<feature type="signal peptide" evidence="1">
    <location>
        <begin position="1"/>
        <end position="18"/>
    </location>
</feature>
<protein>
    <recommendedName>
        <fullName evidence="4">Secreted protein</fullName>
    </recommendedName>
</protein>
<evidence type="ECO:0000256" key="1">
    <source>
        <dbReference type="SAM" id="SignalP"/>
    </source>
</evidence>
<feature type="chain" id="PRO_5006873867" description="Secreted protein" evidence="1">
    <location>
        <begin position="19"/>
        <end position="79"/>
    </location>
</feature>
<evidence type="ECO:0000313" key="3">
    <source>
        <dbReference type="Proteomes" id="UP000054783"/>
    </source>
</evidence>
<dbReference type="PROSITE" id="PS51257">
    <property type="entry name" value="PROKAR_LIPOPROTEIN"/>
    <property type="match status" value="1"/>
</dbReference>
<keyword evidence="3" id="KW-1185">Reference proteome</keyword>
<sequence length="79" mass="9032">MCRHLLRSLLTLGNLATACIVKNARIHPAIKAATLNCRNRLFDLTISRVNCLFNTMLFTMRQFALCGKRNKQHDKFIGL</sequence>
<comment type="caution">
    <text evidence="2">The sequence shown here is derived from an EMBL/GenBank/DDBJ whole genome shotgun (WGS) entry which is preliminary data.</text>
</comment>
<accession>A0A0V0ZIG1</accession>
<keyword evidence="1" id="KW-0732">Signal</keyword>
<evidence type="ECO:0008006" key="4">
    <source>
        <dbReference type="Google" id="ProtNLM"/>
    </source>
</evidence>
<name>A0A0V0ZIG1_9BILA</name>
<proteinExistence type="predicted"/>
<dbReference type="Proteomes" id="UP000054783">
    <property type="component" value="Unassembled WGS sequence"/>
</dbReference>
<dbReference type="EMBL" id="JYDQ01000175">
    <property type="protein sequence ID" value="KRY12067.1"/>
    <property type="molecule type" value="Genomic_DNA"/>
</dbReference>
<dbReference type="AlphaFoldDB" id="A0A0V0ZIG1"/>
<gene>
    <name evidence="2" type="ORF">T12_97</name>
</gene>